<evidence type="ECO:0000313" key="1">
    <source>
        <dbReference type="EMBL" id="TWT54416.1"/>
    </source>
</evidence>
<keyword evidence="2" id="KW-1185">Reference proteome</keyword>
<dbReference type="AlphaFoldDB" id="A0A5C5WUU1"/>
<protein>
    <submittedName>
        <fullName evidence="1">Uncharacterized protein</fullName>
    </submittedName>
</protein>
<name>A0A5C5WUU1_9BACT</name>
<reference evidence="1 2" key="1">
    <citation type="submission" date="2019-02" db="EMBL/GenBank/DDBJ databases">
        <title>Deep-cultivation of Planctomycetes and their phenomic and genomic characterization uncovers novel biology.</title>
        <authorList>
            <person name="Wiegand S."/>
            <person name="Jogler M."/>
            <person name="Boedeker C."/>
            <person name="Pinto D."/>
            <person name="Vollmers J."/>
            <person name="Rivas-Marin E."/>
            <person name="Kohn T."/>
            <person name="Peeters S.H."/>
            <person name="Heuer A."/>
            <person name="Rast P."/>
            <person name="Oberbeckmann S."/>
            <person name="Bunk B."/>
            <person name="Jeske O."/>
            <person name="Meyerdierks A."/>
            <person name="Storesund J.E."/>
            <person name="Kallscheuer N."/>
            <person name="Luecker S."/>
            <person name="Lage O.M."/>
            <person name="Pohl T."/>
            <person name="Merkel B.J."/>
            <person name="Hornburger P."/>
            <person name="Mueller R.-W."/>
            <person name="Bruemmer F."/>
            <person name="Labrenz M."/>
            <person name="Spormann A.M."/>
            <person name="Op Den Camp H."/>
            <person name="Overmann J."/>
            <person name="Amann R."/>
            <person name="Jetten M.S.M."/>
            <person name="Mascher T."/>
            <person name="Medema M.H."/>
            <person name="Devos D.P."/>
            <person name="Kaster A.-K."/>
            <person name="Ovreas L."/>
            <person name="Rohde M."/>
            <person name="Galperin M.Y."/>
            <person name="Jogler C."/>
        </authorList>
    </citation>
    <scope>NUCLEOTIDE SEQUENCE [LARGE SCALE GENOMIC DNA]</scope>
    <source>
        <strain evidence="1 2">Pla22</strain>
    </source>
</reference>
<dbReference type="RefSeq" id="WP_146514465.1">
    <property type="nucleotide sequence ID" value="NZ_SJPI01000001.1"/>
</dbReference>
<dbReference type="EMBL" id="SJPI01000001">
    <property type="protein sequence ID" value="TWT54416.1"/>
    <property type="molecule type" value="Genomic_DNA"/>
</dbReference>
<evidence type="ECO:0000313" key="2">
    <source>
        <dbReference type="Proteomes" id="UP000316598"/>
    </source>
</evidence>
<sequence>MVSANRVFWFELSVFACWLPAVLADEPLEKKLIAVDPESVGLSQRVTSYWVAKVNLGKVSAGDLLSCTFKLQNKSSLDVVVAGTDLQSGCKKLSIAQADWFSGDDLEVTAQIQVPERNQHTLFVTSASVVCASENKSWPKVSTQVQFVMEIANLLKFKPPVALHSASQSSPVEIEMPLLCTLENPDFIVKSTEPAIESAAKVAFIDDTWTVVIKLPPAKEGVEGDIVVIDQASKLSAEARVSVQRDVRATISPTFMQASEDADGNFLINGICRVRGAGADAEASADAGIAVEVPVAVQLTYQGKSVPTKVTNLGNGVARVSARLGQGLIVSTEGELTSERLQASWRILAGKESWNLTSWFVCQPRSPNANGEISVRDASSFFEGWGANVAAIKNYELVARYTKHASYPDGRDVDVERTVVFRADLSSKQSVRVNKYSEIEVTADGNELRKGHLSVDGINDRDYWSYSPNDHSVNRMVPKAYIDNLQSSGIENPLVVGLSKVAGSYLSASPRPEDRISSFLMHHPKSKLHLSEDHDLSVTRSYNAGEVAYTTKWMIDGKRLLPTRCVSLFEDRGVSGKLSDEFYTWTQTKGIDVVRSAYGDVLGTMQVGDTYKNFSGVYDWKFGWRKLNVPVEELNFAVENYDSQKEIEALIIDADAYLKTIDDDGE</sequence>
<comment type="caution">
    <text evidence="1">The sequence shown here is derived from an EMBL/GenBank/DDBJ whole genome shotgun (WGS) entry which is preliminary data.</text>
</comment>
<gene>
    <name evidence="1" type="ORF">Pla22_20630</name>
</gene>
<accession>A0A5C5WUU1</accession>
<organism evidence="1 2">
    <name type="scientific">Rubripirellula amarantea</name>
    <dbReference type="NCBI Taxonomy" id="2527999"/>
    <lineage>
        <taxon>Bacteria</taxon>
        <taxon>Pseudomonadati</taxon>
        <taxon>Planctomycetota</taxon>
        <taxon>Planctomycetia</taxon>
        <taxon>Pirellulales</taxon>
        <taxon>Pirellulaceae</taxon>
        <taxon>Rubripirellula</taxon>
    </lineage>
</organism>
<proteinExistence type="predicted"/>
<dbReference type="Proteomes" id="UP000316598">
    <property type="component" value="Unassembled WGS sequence"/>
</dbReference>